<dbReference type="GO" id="GO:0050660">
    <property type="term" value="F:flavin adenine dinucleotide binding"/>
    <property type="evidence" value="ECO:0007669"/>
    <property type="project" value="InterPro"/>
</dbReference>
<evidence type="ECO:0000256" key="3">
    <source>
        <dbReference type="ARBA" id="ARBA00022827"/>
    </source>
</evidence>
<dbReference type="NCBIfam" id="NF008425">
    <property type="entry name" value="PRK11259.1"/>
    <property type="match status" value="1"/>
</dbReference>
<feature type="domain" description="FAD dependent oxidoreductase" evidence="5">
    <location>
        <begin position="5"/>
        <end position="356"/>
    </location>
</feature>
<reference evidence="6" key="1">
    <citation type="submission" date="2021-01" db="EMBL/GenBank/DDBJ databases">
        <title>Microvirga sp.</title>
        <authorList>
            <person name="Kim M.K."/>
        </authorList>
    </citation>
    <scope>NUCLEOTIDE SEQUENCE</scope>
    <source>
        <strain evidence="6">5420S-16</strain>
    </source>
</reference>
<name>A0A937CY05_9HYPH</name>
<dbReference type="RefSeq" id="WP_202055471.1">
    <property type="nucleotide sequence ID" value="NZ_JAEQMY010000002.1"/>
</dbReference>
<protein>
    <submittedName>
        <fullName evidence="6">N-methyl-L-tryptophan oxidase</fullName>
        <ecNumber evidence="6">1.5.3.2</ecNumber>
    </submittedName>
</protein>
<dbReference type="InterPro" id="IPR006076">
    <property type="entry name" value="FAD-dep_OxRdtase"/>
</dbReference>
<evidence type="ECO:0000259" key="5">
    <source>
        <dbReference type="Pfam" id="PF01266"/>
    </source>
</evidence>
<dbReference type="AlphaFoldDB" id="A0A937CY05"/>
<dbReference type="GO" id="GO:0050131">
    <property type="term" value="F:N-methyl-L-amino-acid oxidase activity"/>
    <property type="evidence" value="ECO:0007669"/>
    <property type="project" value="UniProtKB-EC"/>
</dbReference>
<dbReference type="SUPFAM" id="SSF51905">
    <property type="entry name" value="FAD/NAD(P)-binding domain"/>
    <property type="match status" value="1"/>
</dbReference>
<dbReference type="InterPro" id="IPR045170">
    <property type="entry name" value="MTOX"/>
</dbReference>
<keyword evidence="3" id="KW-0274">FAD</keyword>
<evidence type="ECO:0000313" key="7">
    <source>
        <dbReference type="Proteomes" id="UP000605848"/>
    </source>
</evidence>
<comment type="cofactor">
    <cofactor evidence="1">
        <name>FAD</name>
        <dbReference type="ChEBI" id="CHEBI:57692"/>
    </cofactor>
</comment>
<dbReference type="Proteomes" id="UP000605848">
    <property type="component" value="Unassembled WGS sequence"/>
</dbReference>
<dbReference type="Gene3D" id="3.30.9.10">
    <property type="entry name" value="D-Amino Acid Oxidase, subunit A, domain 2"/>
    <property type="match status" value="1"/>
</dbReference>
<keyword evidence="2" id="KW-0285">Flavoprotein</keyword>
<dbReference type="EC" id="1.5.3.2" evidence="6"/>
<gene>
    <name evidence="6" type="primary">solA</name>
    <name evidence="6" type="ORF">JKG68_02250</name>
</gene>
<keyword evidence="4 6" id="KW-0560">Oxidoreductase</keyword>
<accession>A0A937CY05</accession>
<dbReference type="PANTHER" id="PTHR10961">
    <property type="entry name" value="PEROXISOMAL SARCOSINE OXIDASE"/>
    <property type="match status" value="1"/>
</dbReference>
<comment type="caution">
    <text evidence="6">The sequence shown here is derived from an EMBL/GenBank/DDBJ whole genome shotgun (WGS) entry which is preliminary data.</text>
</comment>
<evidence type="ECO:0000256" key="2">
    <source>
        <dbReference type="ARBA" id="ARBA00022630"/>
    </source>
</evidence>
<dbReference type="PANTHER" id="PTHR10961:SF7">
    <property type="entry name" value="FAD DEPENDENT OXIDOREDUCTASE DOMAIN-CONTAINING PROTEIN"/>
    <property type="match status" value="1"/>
</dbReference>
<dbReference type="Gene3D" id="3.50.50.60">
    <property type="entry name" value="FAD/NAD(P)-binding domain"/>
    <property type="match status" value="1"/>
</dbReference>
<organism evidence="6 7">
    <name type="scientific">Microvirga aerilata</name>
    <dbReference type="NCBI Taxonomy" id="670292"/>
    <lineage>
        <taxon>Bacteria</taxon>
        <taxon>Pseudomonadati</taxon>
        <taxon>Pseudomonadota</taxon>
        <taxon>Alphaproteobacteria</taxon>
        <taxon>Hyphomicrobiales</taxon>
        <taxon>Methylobacteriaceae</taxon>
        <taxon>Microvirga</taxon>
    </lineage>
</organism>
<dbReference type="Pfam" id="PF01266">
    <property type="entry name" value="DAO"/>
    <property type="match status" value="1"/>
</dbReference>
<proteinExistence type="predicted"/>
<evidence type="ECO:0000256" key="1">
    <source>
        <dbReference type="ARBA" id="ARBA00001974"/>
    </source>
</evidence>
<keyword evidence="7" id="KW-1185">Reference proteome</keyword>
<sequence length="379" mass="40861">MATFDVAVIGLGAMGSAALFNLAQQGQRVIGIEQFEPGHDRGSSHGESRIIRLSYFEHPSYVPLVRRALEKWRELEGLCGQTILTVTGVLEAGFPGSTIVNGSLEASRLHDLDHEVLSAAEITRRFPAFKVPSAWTGLFQPEGGFLRPELAIGQFVEQARRHGAEVRTSARVIAVEPFGAGIRVRTETDVIEAGSVIVAAGAWIGDFAPDLKPHLNLTRQVLGWFSPREPALFTPERCPVFLLESEDDACYGFPDFAGTGVKAASHRKGSSLSSAGEMTQDGGPADEAQIRRMLALAMPDANGPLQKMRACIYTRTPDEEFVVDRSPVDPRIILASPCSGHGFKFASVLGEVLADLAVGKTPANDISRFQIGRLTARSA</sequence>
<dbReference type="GO" id="GO:0008115">
    <property type="term" value="F:sarcosine oxidase activity"/>
    <property type="evidence" value="ECO:0007669"/>
    <property type="project" value="TreeGrafter"/>
</dbReference>
<dbReference type="SUPFAM" id="SSF54373">
    <property type="entry name" value="FAD-linked reductases, C-terminal domain"/>
    <property type="match status" value="1"/>
</dbReference>
<evidence type="ECO:0000256" key="4">
    <source>
        <dbReference type="ARBA" id="ARBA00023002"/>
    </source>
</evidence>
<dbReference type="InterPro" id="IPR036188">
    <property type="entry name" value="FAD/NAD-bd_sf"/>
</dbReference>
<evidence type="ECO:0000313" key="6">
    <source>
        <dbReference type="EMBL" id="MBL0402781.1"/>
    </source>
</evidence>
<dbReference type="EMBL" id="JAEQMY010000002">
    <property type="protein sequence ID" value="MBL0402781.1"/>
    <property type="molecule type" value="Genomic_DNA"/>
</dbReference>